<evidence type="ECO:0000313" key="3">
    <source>
        <dbReference type="Proteomes" id="UP000289738"/>
    </source>
</evidence>
<reference evidence="2 3" key="1">
    <citation type="submission" date="2019-01" db="EMBL/GenBank/DDBJ databases">
        <title>Sequencing of cultivated peanut Arachis hypogaea provides insights into genome evolution and oil improvement.</title>
        <authorList>
            <person name="Chen X."/>
        </authorList>
    </citation>
    <scope>NUCLEOTIDE SEQUENCE [LARGE SCALE GENOMIC DNA]</scope>
    <source>
        <strain evidence="3">cv. Fuhuasheng</strain>
        <tissue evidence="2">Leaves</tissue>
    </source>
</reference>
<accession>A0A444ZX61</accession>
<keyword evidence="1" id="KW-0472">Membrane</keyword>
<comment type="caution">
    <text evidence="2">The sequence shown here is derived from an EMBL/GenBank/DDBJ whole genome shotgun (WGS) entry which is preliminary data.</text>
</comment>
<evidence type="ECO:0000256" key="1">
    <source>
        <dbReference type="SAM" id="Phobius"/>
    </source>
</evidence>
<keyword evidence="3" id="KW-1185">Reference proteome</keyword>
<dbReference type="Proteomes" id="UP000289738">
    <property type="component" value="Chromosome B03"/>
</dbReference>
<keyword evidence="1" id="KW-1133">Transmembrane helix</keyword>
<feature type="transmembrane region" description="Helical" evidence="1">
    <location>
        <begin position="62"/>
        <end position="79"/>
    </location>
</feature>
<keyword evidence="1" id="KW-0812">Transmembrane</keyword>
<organism evidence="2 3">
    <name type="scientific">Arachis hypogaea</name>
    <name type="common">Peanut</name>
    <dbReference type="NCBI Taxonomy" id="3818"/>
    <lineage>
        <taxon>Eukaryota</taxon>
        <taxon>Viridiplantae</taxon>
        <taxon>Streptophyta</taxon>
        <taxon>Embryophyta</taxon>
        <taxon>Tracheophyta</taxon>
        <taxon>Spermatophyta</taxon>
        <taxon>Magnoliopsida</taxon>
        <taxon>eudicotyledons</taxon>
        <taxon>Gunneridae</taxon>
        <taxon>Pentapetalae</taxon>
        <taxon>rosids</taxon>
        <taxon>fabids</taxon>
        <taxon>Fabales</taxon>
        <taxon>Fabaceae</taxon>
        <taxon>Papilionoideae</taxon>
        <taxon>50 kb inversion clade</taxon>
        <taxon>dalbergioids sensu lato</taxon>
        <taxon>Dalbergieae</taxon>
        <taxon>Pterocarpus clade</taxon>
        <taxon>Arachis</taxon>
    </lineage>
</organism>
<protein>
    <submittedName>
        <fullName evidence="2">Uncharacterized protein</fullName>
    </submittedName>
</protein>
<evidence type="ECO:0000313" key="2">
    <source>
        <dbReference type="EMBL" id="RYR18803.1"/>
    </source>
</evidence>
<name>A0A444ZX61_ARAHY</name>
<dbReference type="AlphaFoldDB" id="A0A444ZX61"/>
<sequence>MLEKASAGAAYNLTLYMLASHDHAGICSQLKITMSVGRKFVLYSTDIERHNLLPSMQATDKNFVVIVAILGLVLFALLISNMQFPIRVSPIEALDSLFSDAESVCQMECDEGKCLLPTQEALAAGFHRLKLDMYRSAAMNVLLDIISKALY</sequence>
<proteinExistence type="predicted"/>
<dbReference type="EMBL" id="SDMP01000013">
    <property type="protein sequence ID" value="RYR18803.1"/>
    <property type="molecule type" value="Genomic_DNA"/>
</dbReference>
<gene>
    <name evidence="2" type="ORF">Ahy_B03g063416</name>
</gene>